<dbReference type="AlphaFoldDB" id="A9KGX1"/>
<evidence type="ECO:0000313" key="1">
    <source>
        <dbReference type="EMBL" id="ABS76936.1"/>
    </source>
</evidence>
<dbReference type="EMBL" id="CP000733">
    <property type="protein sequence ID" value="ABS76936.1"/>
    <property type="molecule type" value="Genomic_DNA"/>
</dbReference>
<evidence type="ECO:0000313" key="2">
    <source>
        <dbReference type="Proteomes" id="UP000008555"/>
    </source>
</evidence>
<dbReference type="InterPro" id="IPR012659">
    <property type="entry name" value="CHP02444"/>
</dbReference>
<proteinExistence type="predicted"/>
<dbReference type="Proteomes" id="UP000008555">
    <property type="component" value="Chromosome"/>
</dbReference>
<reference evidence="1 2" key="1">
    <citation type="journal article" date="2009" name="Infect. Immun.">
        <title>Comparative genomics reveal extensive transposon-mediated genomic plasticity and diversity among potential effector proteins within the genus Coxiella.</title>
        <authorList>
            <person name="Beare P.A."/>
            <person name="Unsworth N."/>
            <person name="Andoh M."/>
            <person name="Voth D.E."/>
            <person name="Omsland A."/>
            <person name="Gilk S.D."/>
            <person name="Williams K.P."/>
            <person name="Sobral B.W."/>
            <person name="Kupko J.J.III."/>
            <person name="Porcella S.F."/>
            <person name="Samuel J.E."/>
            <person name="Heinzen R.A."/>
        </authorList>
    </citation>
    <scope>NUCLEOTIDE SEQUENCE [LARGE SCALE GENOMIC DNA]</scope>
    <source>
        <strain evidence="1 2">Dugway 5J108-111</strain>
    </source>
</reference>
<name>A9KGX1_COXBN</name>
<organism evidence="1 2">
    <name type="scientific">Coxiella burnetii (strain Dugway 5J108-111)</name>
    <dbReference type="NCBI Taxonomy" id="434922"/>
    <lineage>
        <taxon>Bacteria</taxon>
        <taxon>Pseudomonadati</taxon>
        <taxon>Pseudomonadota</taxon>
        <taxon>Gammaproteobacteria</taxon>
        <taxon>Legionellales</taxon>
        <taxon>Coxiellaceae</taxon>
        <taxon>Coxiella</taxon>
    </lineage>
</organism>
<protein>
    <submittedName>
        <fullName evidence="1">Hypothetical cytosolic protein</fullName>
    </submittedName>
</protein>
<dbReference type="KEGG" id="cbd:CBUD_2052"/>
<accession>A9KGX1</accession>
<gene>
    <name evidence="1" type="ordered locus">CBUD_2052</name>
</gene>
<dbReference type="Pfam" id="PF09523">
    <property type="entry name" value="DUF2390"/>
    <property type="match status" value="1"/>
</dbReference>
<dbReference type="RefSeq" id="WP_005769332.1">
    <property type="nucleotide sequence ID" value="NC_009727.1"/>
</dbReference>
<dbReference type="HOGENOM" id="CLU_1364289_0_0_6"/>
<sequence>MDTNFADHPFVKFVDQLTTQPAVQTALHRLRSPNGANINIILYAIWCGHNQRGRFLRQDLKKLLSAVHSWHECVSLALQRSANIIDQSNFKPIKKLKTPIDVELKITNQIEQRLIAETLIKFNSYKRNPAQQLSDACHNITGYCNFLRFRIDEEDRKAIGILLQAAFPNLIAAEIAEACENSLTHSTTPPGYAQLKLNEF</sequence>